<organism evidence="3 4">
    <name type="scientific">Nocardioides baculatus</name>
    <dbReference type="NCBI Taxonomy" id="2801337"/>
    <lineage>
        <taxon>Bacteria</taxon>
        <taxon>Bacillati</taxon>
        <taxon>Actinomycetota</taxon>
        <taxon>Actinomycetes</taxon>
        <taxon>Propionibacteriales</taxon>
        <taxon>Nocardioidaceae</taxon>
        <taxon>Nocardioides</taxon>
    </lineage>
</organism>
<dbReference type="Proteomes" id="UP000636918">
    <property type="component" value="Unassembled WGS sequence"/>
</dbReference>
<dbReference type="EMBL" id="JAERSG010000002">
    <property type="protein sequence ID" value="MBL0747581.1"/>
    <property type="molecule type" value="Genomic_DNA"/>
</dbReference>
<keyword evidence="2" id="KW-0472">Membrane</keyword>
<evidence type="ECO:0000313" key="3">
    <source>
        <dbReference type="EMBL" id="MBL0747581.1"/>
    </source>
</evidence>
<evidence type="ECO:0000256" key="1">
    <source>
        <dbReference type="SAM" id="MobiDB-lite"/>
    </source>
</evidence>
<evidence type="ECO:0008006" key="5">
    <source>
        <dbReference type="Google" id="ProtNLM"/>
    </source>
</evidence>
<evidence type="ECO:0000313" key="4">
    <source>
        <dbReference type="Proteomes" id="UP000636918"/>
    </source>
</evidence>
<keyword evidence="2" id="KW-1133">Transmembrane helix</keyword>
<keyword evidence="2" id="KW-0812">Transmembrane</keyword>
<sequence length="180" mass="19924">MPHAEMNDRTQMDEPGLQRPHRHRHGHRHRYRYRHTGPRHRLAVVMLVVCVALAGLLSSCSQEGVSGAAPLSERAENDVPLNPPTLRFHVSKDGRVEASPDREAEAGEVVAIVLENESDSRYELRLMDPDGKDVFTVEAPAGERGDGRAMPRVVGTHVVKIYPADTPQAAEQFLVEVSKA</sequence>
<protein>
    <recommendedName>
        <fullName evidence="5">Secreted protein</fullName>
    </recommendedName>
</protein>
<feature type="transmembrane region" description="Helical" evidence="2">
    <location>
        <begin position="40"/>
        <end position="57"/>
    </location>
</feature>
<keyword evidence="4" id="KW-1185">Reference proteome</keyword>
<proteinExistence type="predicted"/>
<feature type="compositionally biased region" description="Basic and acidic residues" evidence="1">
    <location>
        <begin position="1"/>
        <end position="12"/>
    </location>
</feature>
<feature type="compositionally biased region" description="Basic residues" evidence="1">
    <location>
        <begin position="19"/>
        <end position="31"/>
    </location>
</feature>
<name>A0ABS1L7A7_9ACTN</name>
<feature type="region of interest" description="Disordered" evidence="1">
    <location>
        <begin position="1"/>
        <end position="31"/>
    </location>
</feature>
<evidence type="ECO:0000256" key="2">
    <source>
        <dbReference type="SAM" id="Phobius"/>
    </source>
</evidence>
<reference evidence="3 4" key="1">
    <citation type="submission" date="2021-01" db="EMBL/GenBank/DDBJ databases">
        <title>Genome seq and assembly of Nocardiodes sp. G10.</title>
        <authorList>
            <person name="Chhetri G."/>
        </authorList>
    </citation>
    <scope>NUCLEOTIDE SEQUENCE [LARGE SCALE GENOMIC DNA]</scope>
    <source>
        <strain evidence="3 4">G10</strain>
    </source>
</reference>
<accession>A0ABS1L7A7</accession>
<gene>
    <name evidence="3" type="ORF">JI751_08170</name>
</gene>
<comment type="caution">
    <text evidence="3">The sequence shown here is derived from an EMBL/GenBank/DDBJ whole genome shotgun (WGS) entry which is preliminary data.</text>
</comment>